<evidence type="ECO:0000313" key="1">
    <source>
        <dbReference type="EMBL" id="PRY44589.1"/>
    </source>
</evidence>
<dbReference type="Proteomes" id="UP000239494">
    <property type="component" value="Unassembled WGS sequence"/>
</dbReference>
<comment type="caution">
    <text evidence="1">The sequence shown here is derived from an EMBL/GenBank/DDBJ whole genome shotgun (WGS) entry which is preliminary data.</text>
</comment>
<evidence type="ECO:0000313" key="2">
    <source>
        <dbReference type="Proteomes" id="UP000239494"/>
    </source>
</evidence>
<proteinExistence type="predicted"/>
<accession>A0A2T0TG20</accession>
<protein>
    <submittedName>
        <fullName evidence="1">Uncharacterized protein</fullName>
    </submittedName>
</protein>
<gene>
    <name evidence="1" type="ORF">CLV43_102154</name>
</gene>
<name>A0A2T0TG20_9PSEU</name>
<sequence>MMPRERHNAGVTPKGTSRRAQVLSALHTSRLPVDDDQIARIASMDRHHVNTICRQLAADRVITRYRGADGKLVNALITTDTPATPAEAPSSVQVRRTPRRDKTRNVESLIANFAGWVEAFERSQAFPGPSLYFHERAIERRRLHTRVTSLLDDERFLEYVYAGMKVSTSGTQIVAGSKFLHHLLPDLVPPIDRQYTFTFFTGQKAVPNDRVAFGEWLPRFAEIGRRCREPIAQAVDRGGFMATGEAKVIDNAIMGYLRQPVPTDDLTAR</sequence>
<reference evidence="1 2" key="1">
    <citation type="submission" date="2018-03" db="EMBL/GenBank/DDBJ databases">
        <title>Genomic Encyclopedia of Archaeal and Bacterial Type Strains, Phase II (KMG-II): from individual species to whole genera.</title>
        <authorList>
            <person name="Goeker M."/>
        </authorList>
    </citation>
    <scope>NUCLEOTIDE SEQUENCE [LARGE SCALE GENOMIC DNA]</scope>
    <source>
        <strain evidence="1 2">DSM 44720</strain>
    </source>
</reference>
<organism evidence="1 2">
    <name type="scientific">Umezawaea tangerina</name>
    <dbReference type="NCBI Taxonomy" id="84725"/>
    <lineage>
        <taxon>Bacteria</taxon>
        <taxon>Bacillati</taxon>
        <taxon>Actinomycetota</taxon>
        <taxon>Actinomycetes</taxon>
        <taxon>Pseudonocardiales</taxon>
        <taxon>Pseudonocardiaceae</taxon>
        <taxon>Umezawaea</taxon>
    </lineage>
</organism>
<dbReference type="AlphaFoldDB" id="A0A2T0TG20"/>
<keyword evidence="2" id="KW-1185">Reference proteome</keyword>
<dbReference type="EMBL" id="PVTF01000002">
    <property type="protein sequence ID" value="PRY44589.1"/>
    <property type="molecule type" value="Genomic_DNA"/>
</dbReference>